<accession>A0A645E4W7</accession>
<proteinExistence type="predicted"/>
<sequence length="204" mass="23868">MYAAYEEHTGKRLMQEEFKSDIMKKLNEWSDNVPRPVIRIICLPDGLENSKTNKPNPIEQEQIELESLREKFYDKEGEERSEKAKIARAKAPRIVWSEEEDAFLAEQALKCKGLYQVKLLLNAKYPNNRSMKAIQIRVAYLRSIGAVGDRPDKNIIHFSLEQDNWIMDNYKKLTYEKMAEHLNSTAAIVGNRVRQLKFERGTYE</sequence>
<protein>
    <submittedName>
        <fullName evidence="1">Uncharacterized protein</fullName>
    </submittedName>
</protein>
<name>A0A645E4W7_9ZZZZ</name>
<comment type="caution">
    <text evidence="1">The sequence shown here is derived from an EMBL/GenBank/DDBJ whole genome shotgun (WGS) entry which is preliminary data.</text>
</comment>
<reference evidence="1" key="1">
    <citation type="submission" date="2019-08" db="EMBL/GenBank/DDBJ databases">
        <authorList>
            <person name="Kucharzyk K."/>
            <person name="Murdoch R.W."/>
            <person name="Higgins S."/>
            <person name="Loffler F."/>
        </authorList>
    </citation>
    <scope>NUCLEOTIDE SEQUENCE</scope>
</reference>
<dbReference type="EMBL" id="VSSQ01042097">
    <property type="protein sequence ID" value="MPM95622.1"/>
    <property type="molecule type" value="Genomic_DNA"/>
</dbReference>
<organism evidence="1">
    <name type="scientific">bioreactor metagenome</name>
    <dbReference type="NCBI Taxonomy" id="1076179"/>
    <lineage>
        <taxon>unclassified sequences</taxon>
        <taxon>metagenomes</taxon>
        <taxon>ecological metagenomes</taxon>
    </lineage>
</organism>
<evidence type="ECO:0000313" key="1">
    <source>
        <dbReference type="EMBL" id="MPM95622.1"/>
    </source>
</evidence>
<gene>
    <name evidence="1" type="ORF">SDC9_142777</name>
</gene>
<dbReference type="AlphaFoldDB" id="A0A645E4W7"/>